<dbReference type="AlphaFoldDB" id="A0ABD2KDI9"/>
<protein>
    <recommendedName>
        <fullName evidence="8">Glycosyltransferase family 92 protein</fullName>
        <ecNumber evidence="8">2.4.1.-</ecNumber>
    </recommendedName>
</protein>
<evidence type="ECO:0000313" key="11">
    <source>
        <dbReference type="Proteomes" id="UP001620645"/>
    </source>
</evidence>
<evidence type="ECO:0000256" key="2">
    <source>
        <dbReference type="ARBA" id="ARBA00007647"/>
    </source>
</evidence>
<evidence type="ECO:0000256" key="9">
    <source>
        <dbReference type="SAM" id="MobiDB-lite"/>
    </source>
</evidence>
<evidence type="ECO:0000313" key="10">
    <source>
        <dbReference type="EMBL" id="KAL3101010.1"/>
    </source>
</evidence>
<comment type="subcellular location">
    <subcellularLocation>
        <location evidence="1">Membrane</location>
        <topology evidence="1">Single-pass membrane protein</topology>
    </subcellularLocation>
</comment>
<dbReference type="Pfam" id="PF01697">
    <property type="entry name" value="Glyco_transf_92"/>
    <property type="match status" value="1"/>
</dbReference>
<dbReference type="Proteomes" id="UP001620645">
    <property type="component" value="Unassembled WGS sequence"/>
</dbReference>
<keyword evidence="11" id="KW-1185">Reference proteome</keyword>
<dbReference type="PANTHER" id="PTHR21645">
    <property type="entry name" value="GLYCOSYLTRANSFERASE FAMILY 92 PROTEIN"/>
    <property type="match status" value="1"/>
</dbReference>
<keyword evidence="7" id="KW-0472">Membrane</keyword>
<evidence type="ECO:0000256" key="8">
    <source>
        <dbReference type="RuleBase" id="RU366017"/>
    </source>
</evidence>
<dbReference type="EC" id="2.4.1.-" evidence="8"/>
<organism evidence="10 11">
    <name type="scientific">Heterodera schachtii</name>
    <name type="common">Sugarbeet cyst nematode worm</name>
    <name type="synonym">Tylenchus schachtii</name>
    <dbReference type="NCBI Taxonomy" id="97005"/>
    <lineage>
        <taxon>Eukaryota</taxon>
        <taxon>Metazoa</taxon>
        <taxon>Ecdysozoa</taxon>
        <taxon>Nematoda</taxon>
        <taxon>Chromadorea</taxon>
        <taxon>Rhabditida</taxon>
        <taxon>Tylenchina</taxon>
        <taxon>Tylenchomorpha</taxon>
        <taxon>Tylenchoidea</taxon>
        <taxon>Heteroderidae</taxon>
        <taxon>Heteroderinae</taxon>
        <taxon>Heterodera</taxon>
    </lineage>
</organism>
<proteinExistence type="inferred from homology"/>
<dbReference type="GO" id="GO:0016757">
    <property type="term" value="F:glycosyltransferase activity"/>
    <property type="evidence" value="ECO:0007669"/>
    <property type="project" value="UniProtKB-UniRule"/>
</dbReference>
<comment type="similarity">
    <text evidence="2 8">Belongs to the glycosyltransferase 92 family.</text>
</comment>
<keyword evidence="4 8" id="KW-0808">Transferase</keyword>
<reference evidence="10 11" key="1">
    <citation type="submission" date="2024-10" db="EMBL/GenBank/DDBJ databases">
        <authorList>
            <person name="Kim D."/>
        </authorList>
    </citation>
    <scope>NUCLEOTIDE SEQUENCE [LARGE SCALE GENOMIC DNA]</scope>
    <source>
        <strain evidence="10">Taebaek</strain>
    </source>
</reference>
<feature type="region of interest" description="Disordered" evidence="9">
    <location>
        <begin position="51"/>
        <end position="78"/>
    </location>
</feature>
<keyword evidence="6" id="KW-1133">Transmembrane helix</keyword>
<evidence type="ECO:0000256" key="5">
    <source>
        <dbReference type="ARBA" id="ARBA00022692"/>
    </source>
</evidence>
<gene>
    <name evidence="10" type="ORF">niasHS_001470</name>
</gene>
<sequence>MFLRRTFNAWHFAHCLKNVPRTLSCYVLLLLIIHWDRYKVFWWAAQPAGQPQPQQPQQRQAHGTAPTTPQAQNGTGGRDHVFIYSSFLYNRRPPSNFSEPGKVQLVVLFLAHKFHRSTDGLVCVVAKNAISVQKMALQKEIVHSLGICALDLFVLSCSVDGLPRDSTLFEDSNRSYASYRNIYSLVLTDGPRSQRQSTKLTLYPKVPSYKSRGLVLCISRVFLFEKWQLLITALETAILAVYELMKAYEREGLLRVRPGIRFPHQRGMPWDPNAETEFNGQILLAHDCFYEYRHSAQFIGLIDWDDLLVPSRHFATLPEAFAAASAAHPDTAYFLVNKLEASFEEQLVTKPSRFSLRKVLRHGIRIAQMYNDEKMVVRPTQLRGFWMHNSFLLESGKRPVKLYTNYSILLHLANEERVLPGEFQTPFMAKHDIDGIHLHASTLLKNLDKQAKSRAAHQLPSAQPFYAALVACHSRIFAYYKSTGVNKSRCLSYSLCVLPEVPQALCAITRNTFGTIMTKGARTAIHVREQSEFGHGRCTDEGGI</sequence>
<keyword evidence="5" id="KW-0812">Transmembrane</keyword>
<name>A0ABD2KDI9_HETSC</name>
<evidence type="ECO:0000256" key="7">
    <source>
        <dbReference type="ARBA" id="ARBA00023136"/>
    </source>
</evidence>
<dbReference type="EMBL" id="JBICCN010000027">
    <property type="protein sequence ID" value="KAL3101010.1"/>
    <property type="molecule type" value="Genomic_DNA"/>
</dbReference>
<feature type="compositionally biased region" description="Low complexity" evidence="9">
    <location>
        <begin position="51"/>
        <end position="61"/>
    </location>
</feature>
<comment type="caution">
    <text evidence="10">The sequence shown here is derived from an EMBL/GenBank/DDBJ whole genome shotgun (WGS) entry which is preliminary data.</text>
</comment>
<dbReference type="InterPro" id="IPR052012">
    <property type="entry name" value="GTase_92"/>
</dbReference>
<evidence type="ECO:0000256" key="3">
    <source>
        <dbReference type="ARBA" id="ARBA00022676"/>
    </source>
</evidence>
<accession>A0ABD2KDI9</accession>
<dbReference type="InterPro" id="IPR008166">
    <property type="entry name" value="Glyco_transf_92"/>
</dbReference>
<keyword evidence="3 8" id="KW-0328">Glycosyltransferase</keyword>
<dbReference type="PANTHER" id="PTHR21645:SF22">
    <property type="entry name" value="GLYCOSYLTRANSFERASE FAMILY 92 PROTEIN"/>
    <property type="match status" value="1"/>
</dbReference>
<dbReference type="GO" id="GO:0016020">
    <property type="term" value="C:membrane"/>
    <property type="evidence" value="ECO:0007669"/>
    <property type="project" value="UniProtKB-SubCell"/>
</dbReference>
<evidence type="ECO:0000256" key="4">
    <source>
        <dbReference type="ARBA" id="ARBA00022679"/>
    </source>
</evidence>
<evidence type="ECO:0000256" key="1">
    <source>
        <dbReference type="ARBA" id="ARBA00004167"/>
    </source>
</evidence>
<evidence type="ECO:0000256" key="6">
    <source>
        <dbReference type="ARBA" id="ARBA00022989"/>
    </source>
</evidence>